<keyword evidence="3 10" id="KW-0716">Sensory transduction</keyword>
<keyword evidence="7 10" id="KW-0472">Membrane</keyword>
<evidence type="ECO:0000256" key="3">
    <source>
        <dbReference type="ARBA" id="ARBA00022606"/>
    </source>
</evidence>
<comment type="similarity">
    <text evidence="10">Belongs to the insect chemoreceptor superfamily. Heteromeric odorant receptor channel (TC 1.A.69) family.</text>
</comment>
<dbReference type="EMBL" id="AP028915">
    <property type="protein sequence ID" value="BES96611.1"/>
    <property type="molecule type" value="Genomic_DNA"/>
</dbReference>
<dbReference type="InterPro" id="IPR004117">
    <property type="entry name" value="7tm6_olfct_rcpt"/>
</dbReference>
<keyword evidence="6 10" id="KW-1133">Transmembrane helix</keyword>
<comment type="subcellular location">
    <subcellularLocation>
        <location evidence="1 10">Cell membrane</location>
        <topology evidence="1 10">Multi-pass membrane protein</topology>
    </subcellularLocation>
</comment>
<organism evidence="11 12">
    <name type="scientific">Nesidiocoris tenuis</name>
    <dbReference type="NCBI Taxonomy" id="355587"/>
    <lineage>
        <taxon>Eukaryota</taxon>
        <taxon>Metazoa</taxon>
        <taxon>Ecdysozoa</taxon>
        <taxon>Arthropoda</taxon>
        <taxon>Hexapoda</taxon>
        <taxon>Insecta</taxon>
        <taxon>Pterygota</taxon>
        <taxon>Neoptera</taxon>
        <taxon>Paraneoptera</taxon>
        <taxon>Hemiptera</taxon>
        <taxon>Heteroptera</taxon>
        <taxon>Panheteroptera</taxon>
        <taxon>Cimicomorpha</taxon>
        <taxon>Miridae</taxon>
        <taxon>Dicyphina</taxon>
        <taxon>Nesidiocoris</taxon>
    </lineage>
</organism>
<feature type="transmembrane region" description="Helical" evidence="10">
    <location>
        <begin position="202"/>
        <end position="227"/>
    </location>
</feature>
<proteinExistence type="inferred from homology"/>
<gene>
    <name evidence="11" type="ORF">NTJ_09423</name>
</gene>
<evidence type="ECO:0000256" key="5">
    <source>
        <dbReference type="ARBA" id="ARBA00022725"/>
    </source>
</evidence>
<feature type="transmembrane region" description="Helical" evidence="10">
    <location>
        <begin position="50"/>
        <end position="71"/>
    </location>
</feature>
<keyword evidence="9 10" id="KW-0807">Transducer</keyword>
<evidence type="ECO:0000256" key="4">
    <source>
        <dbReference type="ARBA" id="ARBA00022692"/>
    </source>
</evidence>
<evidence type="ECO:0000256" key="8">
    <source>
        <dbReference type="ARBA" id="ARBA00023170"/>
    </source>
</evidence>
<evidence type="ECO:0000256" key="1">
    <source>
        <dbReference type="ARBA" id="ARBA00004651"/>
    </source>
</evidence>
<keyword evidence="12" id="KW-1185">Reference proteome</keyword>
<evidence type="ECO:0000256" key="6">
    <source>
        <dbReference type="ARBA" id="ARBA00022989"/>
    </source>
</evidence>
<evidence type="ECO:0000256" key="9">
    <source>
        <dbReference type="ARBA" id="ARBA00023224"/>
    </source>
</evidence>
<dbReference type="PANTHER" id="PTHR21137:SF35">
    <property type="entry name" value="ODORANT RECEPTOR 19A-RELATED"/>
    <property type="match status" value="1"/>
</dbReference>
<dbReference type="Proteomes" id="UP001307889">
    <property type="component" value="Chromosome 7"/>
</dbReference>
<evidence type="ECO:0000256" key="2">
    <source>
        <dbReference type="ARBA" id="ARBA00022475"/>
    </source>
</evidence>
<dbReference type="Pfam" id="PF02949">
    <property type="entry name" value="7tm_6"/>
    <property type="match status" value="2"/>
</dbReference>
<evidence type="ECO:0000256" key="7">
    <source>
        <dbReference type="ARBA" id="ARBA00023136"/>
    </source>
</evidence>
<keyword evidence="2" id="KW-1003">Cell membrane</keyword>
<keyword evidence="8 10" id="KW-0675">Receptor</keyword>
<feature type="transmembrane region" description="Helical" evidence="10">
    <location>
        <begin position="143"/>
        <end position="160"/>
    </location>
</feature>
<evidence type="ECO:0000313" key="11">
    <source>
        <dbReference type="EMBL" id="BES96611.1"/>
    </source>
</evidence>
<evidence type="ECO:0000256" key="10">
    <source>
        <dbReference type="RuleBase" id="RU351113"/>
    </source>
</evidence>
<keyword evidence="5 10" id="KW-0552">Olfaction</keyword>
<dbReference type="PANTHER" id="PTHR21137">
    <property type="entry name" value="ODORANT RECEPTOR"/>
    <property type="match status" value="1"/>
</dbReference>
<evidence type="ECO:0000313" key="12">
    <source>
        <dbReference type="Proteomes" id="UP001307889"/>
    </source>
</evidence>
<protein>
    <recommendedName>
        <fullName evidence="10">Odorant receptor</fullName>
    </recommendedName>
</protein>
<feature type="transmembrane region" description="Helical" evidence="10">
    <location>
        <begin position="77"/>
        <end position="101"/>
    </location>
</feature>
<accession>A0ABN7AWN5</accession>
<name>A0ABN7AWN5_9HEMI</name>
<reference evidence="11 12" key="1">
    <citation type="submission" date="2023-09" db="EMBL/GenBank/DDBJ databases">
        <title>Nesidiocoris tenuis whole genome shotgun sequence.</title>
        <authorList>
            <person name="Shibata T."/>
            <person name="Shimoda M."/>
            <person name="Kobayashi T."/>
            <person name="Uehara T."/>
        </authorList>
    </citation>
    <scope>NUCLEOTIDE SEQUENCE [LARGE SCALE GENOMIC DNA]</scope>
    <source>
        <strain evidence="11 12">Japan</strain>
    </source>
</reference>
<keyword evidence="4 10" id="KW-0812">Transmembrane</keyword>
<sequence length="397" mass="45795">MIPFVHKKQKEEDPEVVKGYNELQGANLRLNFLYPKLVGNWYYFYGFYEFLMHFSYLAYCSAYIGAIWLTFVYEDPILFPTSLCLGVLTLVYSIVAHNILYRREVIDRMFKCVGQGFVKYYRPLTPVEQALVQECKDACRRNTILYSWIAVVLIVFQLLIPPLPFGIKGDYSTIKEGGVPINGHLAVPLYLPFKTDTAVTFWTVYAVVAHNGAAACLIMSSACALYCNLCIQLKLLKYSLDDIENRAIYLYESRVNDPNNLEIYDDPIFHQCMNDCLNENIKHHQILVDFYRNLQKLTSISLSAILSGAALQISAPMLQLMRSEEIYHAFYDTKWWNADQKFRKKLALCLLYADKPFELWAMGIVNASHQTLLNVLKTSFSYFNFLIAAQLKYDALT</sequence>
<comment type="caution">
    <text evidence="10">Lacks conserved residue(s) required for the propagation of feature annotation.</text>
</comment>